<dbReference type="OrthoDB" id="126316at2759"/>
<organism evidence="1 2">
    <name type="scientific">Pythium oligandrum</name>
    <name type="common">Mycoparasitic fungus</name>
    <dbReference type="NCBI Taxonomy" id="41045"/>
    <lineage>
        <taxon>Eukaryota</taxon>
        <taxon>Sar</taxon>
        <taxon>Stramenopiles</taxon>
        <taxon>Oomycota</taxon>
        <taxon>Peronosporomycetes</taxon>
        <taxon>Pythiales</taxon>
        <taxon>Pythiaceae</taxon>
        <taxon>Pythium</taxon>
    </lineage>
</organism>
<keyword evidence="2" id="KW-1185">Reference proteome</keyword>
<gene>
    <name evidence="1" type="ORF">Poli38472_004354</name>
</gene>
<reference evidence="1" key="1">
    <citation type="submission" date="2019-03" db="EMBL/GenBank/DDBJ databases">
        <title>Long read genome sequence of the mycoparasitic Pythium oligandrum ATCC 38472 isolated from sugarbeet rhizosphere.</title>
        <authorList>
            <person name="Gaulin E."/>
        </authorList>
    </citation>
    <scope>NUCLEOTIDE SEQUENCE</scope>
    <source>
        <strain evidence="1">ATCC 38472_TT</strain>
    </source>
</reference>
<sequence length="348" mass="39383">MTDDERPKRRRNSTRDREKAELVTLRRLVRQLETHASSLRDGASSRDSRERLAAVWQRVASRQARARRSSEQTNQALYERVRGNADWIQRLWDLLQEKRYQPSTMVLSVPPRVPDDRVIFERLKHELAAQSVPAFENRFASDDGSDIWTHVERSNFDSELVCVRHLPFDVHSTAQAMWVAVTSTDAECDSLDSLSNIDRHTSKIRVVERTHDVCAMKYQLRVEMNAAIEGFSASCYAVVKQFNARDAGDGVVFTWRSISCLEKDVVGSDDIMWVSVRPTCGSQLMTRVAIVARSHIQGRRSAAFRASIVALADACVRHTLALTEALILDDALTKQANAKIESECIAVV</sequence>
<proteinExistence type="predicted"/>
<dbReference type="Proteomes" id="UP000794436">
    <property type="component" value="Unassembled WGS sequence"/>
</dbReference>
<name>A0A8K1CAJ5_PYTOL</name>
<dbReference type="AlphaFoldDB" id="A0A8K1CAJ5"/>
<accession>A0A8K1CAJ5</accession>
<dbReference type="EMBL" id="SPLM01000109">
    <property type="protein sequence ID" value="TMW59285.1"/>
    <property type="molecule type" value="Genomic_DNA"/>
</dbReference>
<evidence type="ECO:0000313" key="1">
    <source>
        <dbReference type="EMBL" id="TMW59285.1"/>
    </source>
</evidence>
<protein>
    <submittedName>
        <fullName evidence="1">Uncharacterized protein</fullName>
    </submittedName>
</protein>
<comment type="caution">
    <text evidence="1">The sequence shown here is derived from an EMBL/GenBank/DDBJ whole genome shotgun (WGS) entry which is preliminary data.</text>
</comment>
<evidence type="ECO:0000313" key="2">
    <source>
        <dbReference type="Proteomes" id="UP000794436"/>
    </source>
</evidence>